<evidence type="ECO:0000259" key="2">
    <source>
        <dbReference type="PROSITE" id="PS50126"/>
    </source>
</evidence>
<dbReference type="InterPro" id="IPR039566">
    <property type="entry name" value="CvfB_S1_st"/>
</dbReference>
<dbReference type="Pfam" id="PF00575">
    <property type="entry name" value="S1"/>
    <property type="match status" value="1"/>
</dbReference>
<dbReference type="SMART" id="SM00316">
    <property type="entry name" value="S1"/>
    <property type="match status" value="3"/>
</dbReference>
<comment type="similarity">
    <text evidence="1">Belongs to the CvfB family.</text>
</comment>
<dbReference type="PIRSF" id="PIRSF012524">
    <property type="entry name" value="YitL_S1"/>
    <property type="match status" value="1"/>
</dbReference>
<feature type="domain" description="S1 motif" evidence="2">
    <location>
        <begin position="147"/>
        <end position="208"/>
    </location>
</feature>
<dbReference type="InterPro" id="IPR012340">
    <property type="entry name" value="NA-bd_OB-fold"/>
</dbReference>
<dbReference type="PANTHER" id="PTHR37296:SF1">
    <property type="entry name" value="CONSERVED VIRULENCE FACTOR B"/>
    <property type="match status" value="1"/>
</dbReference>
<dbReference type="STRING" id="36842.SAMN02194393_04051"/>
<reference evidence="3 4" key="1">
    <citation type="submission" date="2017-02" db="EMBL/GenBank/DDBJ databases">
        <authorList>
            <person name="Peterson S.W."/>
        </authorList>
    </citation>
    <scope>NUCLEOTIDE SEQUENCE [LARGE SCALE GENOMIC DNA]</scope>
    <source>
        <strain evidence="3 4">M1</strain>
    </source>
</reference>
<keyword evidence="4" id="KW-1185">Reference proteome</keyword>
<dbReference type="InterPro" id="IPR040764">
    <property type="entry name" value="CvfB_WH"/>
</dbReference>
<dbReference type="Gene3D" id="2.40.50.140">
    <property type="entry name" value="Nucleic acid-binding proteins"/>
    <property type="match status" value="2"/>
</dbReference>
<proteinExistence type="inferred from homology"/>
<dbReference type="OrthoDB" id="9801597at2"/>
<protein>
    <recommendedName>
        <fullName evidence="2">S1 motif domain-containing protein</fullName>
    </recommendedName>
</protein>
<evidence type="ECO:0000313" key="4">
    <source>
        <dbReference type="Proteomes" id="UP000190285"/>
    </source>
</evidence>
<evidence type="ECO:0000256" key="1">
    <source>
        <dbReference type="PIRNR" id="PIRNR012524"/>
    </source>
</evidence>
<dbReference type="Proteomes" id="UP000190285">
    <property type="component" value="Unassembled WGS sequence"/>
</dbReference>
<dbReference type="InterPro" id="IPR036388">
    <property type="entry name" value="WH-like_DNA-bd_sf"/>
</dbReference>
<dbReference type="AlphaFoldDB" id="A0A1T5M7P8"/>
<dbReference type="Pfam" id="PF17783">
    <property type="entry name" value="WHD_CvfB"/>
    <property type="match status" value="1"/>
</dbReference>
<dbReference type="Pfam" id="PF13509">
    <property type="entry name" value="S1_2"/>
    <property type="match status" value="2"/>
</dbReference>
<organism evidence="3 4">
    <name type="scientific">Maledivibacter halophilus</name>
    <dbReference type="NCBI Taxonomy" id="36842"/>
    <lineage>
        <taxon>Bacteria</taxon>
        <taxon>Bacillati</taxon>
        <taxon>Bacillota</taxon>
        <taxon>Clostridia</taxon>
        <taxon>Peptostreptococcales</taxon>
        <taxon>Caminicellaceae</taxon>
        <taxon>Maledivibacter</taxon>
    </lineage>
</organism>
<evidence type="ECO:0000313" key="3">
    <source>
        <dbReference type="EMBL" id="SKC84266.1"/>
    </source>
</evidence>
<sequence length="279" mass="32232">MIELGKQQKLEIVRFTQIGAYLNSEKDKSDEDILLPQKQLPKGIKEGEEIEVFVYRDSKDRMIATTKRPKIKIGELASLEVVETSEIGAFLDWGLEKDLFLPFKEQTCKVKKGKKYLVSIYIDKSERLCATMNINKQLSNESPYKENDRVKGKIYGISQDIGAFVAVDDRYRGLIPKKELYGDYKLGDEVEVRITNVKEDGKLDLSLRKKAYKQMNYDSDLILHKLMKNDGKLALNDKSSPEKIEKELNMSKRAFKRAVGRLLKERKIKFTEKGIERIL</sequence>
<dbReference type="InterPro" id="IPR003029">
    <property type="entry name" value="S1_domain"/>
</dbReference>
<gene>
    <name evidence="3" type="ORF">SAMN02194393_04051</name>
</gene>
<dbReference type="GO" id="GO:0003676">
    <property type="term" value="F:nucleic acid binding"/>
    <property type="evidence" value="ECO:0007669"/>
    <property type="project" value="InterPro"/>
</dbReference>
<dbReference type="RefSeq" id="WP_079494152.1">
    <property type="nucleotide sequence ID" value="NZ_FUZT01000011.1"/>
</dbReference>
<dbReference type="InterPro" id="IPR014464">
    <property type="entry name" value="CvfB_fam"/>
</dbReference>
<dbReference type="Gene3D" id="1.10.10.10">
    <property type="entry name" value="Winged helix-like DNA-binding domain superfamily/Winged helix DNA-binding domain"/>
    <property type="match status" value="1"/>
</dbReference>
<dbReference type="EMBL" id="FUZT01000011">
    <property type="protein sequence ID" value="SKC84266.1"/>
    <property type="molecule type" value="Genomic_DNA"/>
</dbReference>
<accession>A0A1T5M7P8</accession>
<dbReference type="PANTHER" id="PTHR37296">
    <property type="entry name" value="CONSERVED VIRULENCE FACTOR B"/>
    <property type="match status" value="1"/>
</dbReference>
<name>A0A1T5M7P8_9FIRM</name>
<dbReference type="PROSITE" id="PS50126">
    <property type="entry name" value="S1"/>
    <property type="match status" value="1"/>
</dbReference>
<dbReference type="SUPFAM" id="SSF50249">
    <property type="entry name" value="Nucleic acid-binding proteins"/>
    <property type="match status" value="1"/>
</dbReference>